<evidence type="ECO:0000313" key="3">
    <source>
        <dbReference type="EMBL" id="SAM00774.1"/>
    </source>
</evidence>
<sequence>MPLELPVWRALANKTVVLASASPRRREILQAMGLQDFKVVPTLEPDENNPAAYDTKAAYVSDTAWMKAKEVWDRCQSDASLPKADVVIGADTVVVFNDTVLEKPKDAAHAVTMLRQLSGHTHTALTGVHILAQDIHYQFVTTTKVTFATLTEDDIQECAYGIQGPAALFVSNIEGDYWNVVGLPQHPLYKQLVELVKEKQWS</sequence>
<dbReference type="NCBIfam" id="TIGR00172">
    <property type="entry name" value="maf"/>
    <property type="match status" value="1"/>
</dbReference>
<reference evidence="3" key="1">
    <citation type="submission" date="2016-04" db="EMBL/GenBank/DDBJ databases">
        <authorList>
            <person name="Evans L.H."/>
            <person name="Alamgir A."/>
            <person name="Owens N."/>
            <person name="Weber N.D."/>
            <person name="Virtaneva K."/>
            <person name="Barbian K."/>
            <person name="Babar A."/>
            <person name="Rosenke K."/>
        </authorList>
    </citation>
    <scope>NUCLEOTIDE SEQUENCE [LARGE SCALE GENOMIC DNA]</scope>
    <source>
        <strain evidence="3">CBS 101.48</strain>
    </source>
</reference>
<dbReference type="OrthoDB" id="10267058at2759"/>
<name>A0A163JRP6_ABSGL</name>
<dbReference type="GO" id="GO:0047429">
    <property type="term" value="F:nucleoside triphosphate diphosphatase activity"/>
    <property type="evidence" value="ECO:0007669"/>
    <property type="project" value="InterPro"/>
</dbReference>
<comment type="cofactor">
    <cofactor evidence="1">
        <name>a divalent metal cation</name>
        <dbReference type="ChEBI" id="CHEBI:60240"/>
    </cofactor>
</comment>
<dbReference type="InParanoid" id="A0A163JRP6"/>
<dbReference type="FunCoup" id="A0A163JRP6">
    <property type="interactions" value="60"/>
</dbReference>
<dbReference type="PANTHER" id="PTHR43213:SF5">
    <property type="entry name" value="BIFUNCTIONAL DTTP_UTP PYROPHOSPHATASE_METHYLTRANSFERASE PROTEIN-RELATED"/>
    <property type="match status" value="1"/>
</dbReference>
<organism evidence="3">
    <name type="scientific">Absidia glauca</name>
    <name type="common">Pin mould</name>
    <dbReference type="NCBI Taxonomy" id="4829"/>
    <lineage>
        <taxon>Eukaryota</taxon>
        <taxon>Fungi</taxon>
        <taxon>Fungi incertae sedis</taxon>
        <taxon>Mucoromycota</taxon>
        <taxon>Mucoromycotina</taxon>
        <taxon>Mucoromycetes</taxon>
        <taxon>Mucorales</taxon>
        <taxon>Cunninghamellaceae</taxon>
        <taxon>Absidia</taxon>
    </lineage>
</organism>
<evidence type="ECO:0008006" key="5">
    <source>
        <dbReference type="Google" id="ProtNLM"/>
    </source>
</evidence>
<dbReference type="Proteomes" id="UP000078561">
    <property type="component" value="Unassembled WGS sequence"/>
</dbReference>
<keyword evidence="4" id="KW-1185">Reference proteome</keyword>
<dbReference type="AlphaFoldDB" id="A0A163JRP6"/>
<evidence type="ECO:0000256" key="1">
    <source>
        <dbReference type="ARBA" id="ARBA00001968"/>
    </source>
</evidence>
<dbReference type="PANTHER" id="PTHR43213">
    <property type="entry name" value="BIFUNCTIONAL DTTP/UTP PYROPHOSPHATASE/METHYLTRANSFERASE PROTEIN-RELATED"/>
    <property type="match status" value="1"/>
</dbReference>
<dbReference type="PIRSF" id="PIRSF006305">
    <property type="entry name" value="Maf"/>
    <property type="match status" value="1"/>
</dbReference>
<gene>
    <name evidence="3" type="primary">ABSGL_06497.1 scaffold 8356</name>
</gene>
<proteinExistence type="inferred from homology"/>
<evidence type="ECO:0000313" key="4">
    <source>
        <dbReference type="Proteomes" id="UP000078561"/>
    </source>
</evidence>
<dbReference type="HAMAP" id="MF_00528">
    <property type="entry name" value="Maf"/>
    <property type="match status" value="1"/>
</dbReference>
<keyword evidence="2" id="KW-0378">Hydrolase</keyword>
<dbReference type="OMA" id="CELFHER"/>
<dbReference type="Gene3D" id="3.90.950.10">
    <property type="match status" value="1"/>
</dbReference>
<dbReference type="InterPro" id="IPR029001">
    <property type="entry name" value="ITPase-like_fam"/>
</dbReference>
<accession>A0A163JRP6</accession>
<dbReference type="STRING" id="4829.A0A163JRP6"/>
<dbReference type="SUPFAM" id="SSF52972">
    <property type="entry name" value="ITPase-like"/>
    <property type="match status" value="1"/>
</dbReference>
<dbReference type="Pfam" id="PF02545">
    <property type="entry name" value="Maf"/>
    <property type="match status" value="1"/>
</dbReference>
<dbReference type="EMBL" id="LT553414">
    <property type="protein sequence ID" value="SAM00774.1"/>
    <property type="molecule type" value="Genomic_DNA"/>
</dbReference>
<dbReference type="CDD" id="cd00555">
    <property type="entry name" value="Maf"/>
    <property type="match status" value="1"/>
</dbReference>
<protein>
    <recommendedName>
        <fullName evidence="5">Septum formation protein Maf</fullName>
    </recommendedName>
</protein>
<evidence type="ECO:0000256" key="2">
    <source>
        <dbReference type="ARBA" id="ARBA00022801"/>
    </source>
</evidence>
<dbReference type="InterPro" id="IPR003697">
    <property type="entry name" value="Maf-like"/>
</dbReference>